<feature type="region of interest" description="Disordered" evidence="1">
    <location>
        <begin position="135"/>
        <end position="217"/>
    </location>
</feature>
<keyword evidence="2" id="KW-1133">Transmembrane helix</keyword>
<reference evidence="3 4" key="1">
    <citation type="submission" date="2016-03" db="EMBL/GenBank/DDBJ databases">
        <title>Comparative genomics of the ectomycorrhizal sister species Rhizopogon vinicolor and Rhizopogon vesiculosus (Basidiomycota: Boletales) reveals a divergence of the mating type B locus.</title>
        <authorList>
            <person name="Mujic A.B."/>
            <person name="Kuo A."/>
            <person name="Tritt A."/>
            <person name="Lipzen A."/>
            <person name="Chen C."/>
            <person name="Johnson J."/>
            <person name="Sharma A."/>
            <person name="Barry K."/>
            <person name="Grigoriev I.V."/>
            <person name="Spatafora J.W."/>
        </authorList>
    </citation>
    <scope>NUCLEOTIDE SEQUENCE [LARGE SCALE GENOMIC DNA]</scope>
    <source>
        <strain evidence="3 4">AM-OR11-056</strain>
    </source>
</reference>
<dbReference type="AlphaFoldDB" id="A0A1J8QHY4"/>
<keyword evidence="4" id="KW-1185">Reference proteome</keyword>
<gene>
    <name evidence="3" type="ORF">AZE42_04298</name>
</gene>
<comment type="caution">
    <text evidence="3">The sequence shown here is derived from an EMBL/GenBank/DDBJ whole genome shotgun (WGS) entry which is preliminary data.</text>
</comment>
<dbReference type="OrthoDB" id="3268868at2759"/>
<keyword evidence="2" id="KW-0812">Transmembrane</keyword>
<feature type="compositionally biased region" description="Low complexity" evidence="1">
    <location>
        <begin position="138"/>
        <end position="204"/>
    </location>
</feature>
<name>A0A1J8QHY4_9AGAM</name>
<organism evidence="3 4">
    <name type="scientific">Rhizopogon vesiculosus</name>
    <dbReference type="NCBI Taxonomy" id="180088"/>
    <lineage>
        <taxon>Eukaryota</taxon>
        <taxon>Fungi</taxon>
        <taxon>Dikarya</taxon>
        <taxon>Basidiomycota</taxon>
        <taxon>Agaricomycotina</taxon>
        <taxon>Agaricomycetes</taxon>
        <taxon>Agaricomycetidae</taxon>
        <taxon>Boletales</taxon>
        <taxon>Suillineae</taxon>
        <taxon>Rhizopogonaceae</taxon>
        <taxon>Rhizopogon</taxon>
    </lineage>
</organism>
<evidence type="ECO:0000256" key="1">
    <source>
        <dbReference type="SAM" id="MobiDB-lite"/>
    </source>
</evidence>
<dbReference type="EMBL" id="LVVM01000661">
    <property type="protein sequence ID" value="OJA20263.1"/>
    <property type="molecule type" value="Genomic_DNA"/>
</dbReference>
<feature type="transmembrane region" description="Helical" evidence="2">
    <location>
        <begin position="110"/>
        <end position="132"/>
    </location>
</feature>
<keyword evidence="2" id="KW-0472">Membrane</keyword>
<protein>
    <submittedName>
        <fullName evidence="3">Uncharacterized protein</fullName>
    </submittedName>
</protein>
<feature type="region of interest" description="Disordered" evidence="1">
    <location>
        <begin position="58"/>
        <end position="99"/>
    </location>
</feature>
<evidence type="ECO:0000256" key="2">
    <source>
        <dbReference type="SAM" id="Phobius"/>
    </source>
</evidence>
<accession>A0A1J8QHY4</accession>
<sequence length="217" mass="22441">MRLFISKQPPSACFLCDLPPTSSTSIMSQHGAYDQALLDEAPAATRSQKQEGYNVDLLDSRPTRPVSTQIHSPPPPITHPDAERNSQERIAPTYAQKPTKSFWRSRNGKITMFVVAILVLGAVIGGVVGGVVGKKKSSNTSANPSSSSSATPSETSTGGQVSDGSSTSTTPPSIGSGVADGSSGSGNRTTSSLSLTSLPSSTPSQDMATDNLSEDLS</sequence>
<proteinExistence type="predicted"/>
<evidence type="ECO:0000313" key="3">
    <source>
        <dbReference type="EMBL" id="OJA20263.1"/>
    </source>
</evidence>
<dbReference type="Proteomes" id="UP000183567">
    <property type="component" value="Unassembled WGS sequence"/>
</dbReference>
<evidence type="ECO:0000313" key="4">
    <source>
        <dbReference type="Proteomes" id="UP000183567"/>
    </source>
</evidence>